<dbReference type="InterPro" id="IPR054636">
    <property type="entry name" value="CydP"/>
</dbReference>
<reference evidence="2" key="1">
    <citation type="journal article" date="2015" name="Nature">
        <title>Complex archaea that bridge the gap between prokaryotes and eukaryotes.</title>
        <authorList>
            <person name="Spang A."/>
            <person name="Saw J.H."/>
            <person name="Jorgensen S.L."/>
            <person name="Zaremba-Niedzwiedzka K."/>
            <person name="Martijn J."/>
            <person name="Lind A.E."/>
            <person name="van Eijk R."/>
            <person name="Schleper C."/>
            <person name="Guy L."/>
            <person name="Ettema T.J."/>
        </authorList>
    </citation>
    <scope>NUCLEOTIDE SEQUENCE</scope>
</reference>
<dbReference type="EMBL" id="LAZR01026171">
    <property type="protein sequence ID" value="KKL69570.1"/>
    <property type="molecule type" value="Genomic_DNA"/>
</dbReference>
<organism evidence="2">
    <name type="scientific">marine sediment metagenome</name>
    <dbReference type="NCBI Taxonomy" id="412755"/>
    <lineage>
        <taxon>unclassified sequences</taxon>
        <taxon>metagenomes</taxon>
        <taxon>ecological metagenomes</taxon>
    </lineage>
</organism>
<keyword evidence="1" id="KW-0812">Transmembrane</keyword>
<dbReference type="NCBIfam" id="NF045611">
    <property type="entry name" value="small_CydP"/>
    <property type="match status" value="1"/>
</dbReference>
<keyword evidence="1" id="KW-0472">Membrane</keyword>
<keyword evidence="1" id="KW-1133">Transmembrane helix</keyword>
<evidence type="ECO:0000313" key="2">
    <source>
        <dbReference type="EMBL" id="KKL69570.1"/>
    </source>
</evidence>
<gene>
    <name evidence="2" type="ORF">LCGC14_2113620</name>
</gene>
<evidence type="ECO:0000256" key="1">
    <source>
        <dbReference type="SAM" id="Phobius"/>
    </source>
</evidence>
<sequence length="58" mass="6676">MKLIHDKILLREIILILFIKSILLFVIWHNFFSDPPPPVTAETIAEKFISDSTLGENP</sequence>
<accession>A0A0F9GJH3</accession>
<comment type="caution">
    <text evidence="2">The sequence shown here is derived from an EMBL/GenBank/DDBJ whole genome shotgun (WGS) entry which is preliminary data.</text>
</comment>
<name>A0A0F9GJH3_9ZZZZ</name>
<protein>
    <submittedName>
        <fullName evidence="2">Uncharacterized protein</fullName>
    </submittedName>
</protein>
<dbReference type="AlphaFoldDB" id="A0A0F9GJH3"/>
<proteinExistence type="predicted"/>
<feature type="transmembrane region" description="Helical" evidence="1">
    <location>
        <begin position="12"/>
        <end position="31"/>
    </location>
</feature>